<dbReference type="PROSITE" id="PS00770">
    <property type="entry name" value="AA_TRANSFER_CLASS_4"/>
    <property type="match status" value="1"/>
</dbReference>
<evidence type="ECO:0000313" key="13">
    <source>
        <dbReference type="Proteomes" id="UP000372533"/>
    </source>
</evidence>
<dbReference type="InterPro" id="IPR043132">
    <property type="entry name" value="BCAT-like_C"/>
</dbReference>
<dbReference type="InterPro" id="IPR018300">
    <property type="entry name" value="Aminotrans_IV_CS"/>
</dbReference>
<dbReference type="InterPro" id="IPR050571">
    <property type="entry name" value="Class-IV_PLP-Dep_Aminotrnsfr"/>
</dbReference>
<dbReference type="AlphaFoldDB" id="A0A031WGU0"/>
<dbReference type="EMBL" id="DAEPXK010000005">
    <property type="protein sequence ID" value="HBH1541245.1"/>
    <property type="molecule type" value="Genomic_DNA"/>
</dbReference>
<evidence type="ECO:0000256" key="2">
    <source>
        <dbReference type="ARBA" id="ARBA00009320"/>
    </source>
</evidence>
<dbReference type="CDD" id="cd00449">
    <property type="entry name" value="PLPDE_IV"/>
    <property type="match status" value="1"/>
</dbReference>
<dbReference type="SMR" id="A0A031WGU0"/>
<dbReference type="Proteomes" id="UP000189137">
    <property type="component" value="Unassembled WGS sequence"/>
</dbReference>
<dbReference type="InterPro" id="IPR043131">
    <property type="entry name" value="BCAT-like_N"/>
</dbReference>
<dbReference type="EMBL" id="CAAJVP010000002">
    <property type="protein sequence ID" value="VHX96904.1"/>
    <property type="molecule type" value="Genomic_DNA"/>
</dbReference>
<organism evidence="7">
    <name type="scientific">Clostridioides difficile</name>
    <name type="common">Peptoclostridium difficile</name>
    <dbReference type="NCBI Taxonomy" id="1496"/>
    <lineage>
        <taxon>Bacteria</taxon>
        <taxon>Bacillati</taxon>
        <taxon>Bacillota</taxon>
        <taxon>Clostridia</taxon>
        <taxon>Peptostreptococcales</taxon>
        <taxon>Peptostreptococcaceae</taxon>
        <taxon>Clostridioides</taxon>
    </lineage>
</organism>
<reference evidence="7" key="1">
    <citation type="submission" date="2014-07" db="EMBL/GenBank/DDBJ databases">
        <authorList>
            <person name="Monot Marc"/>
        </authorList>
    </citation>
    <scope>NUCLEOTIDE SEQUENCE</scope>
    <source>
        <strain evidence="8">7032989</strain>
        <strain evidence="6">7032994</strain>
    </source>
</reference>
<dbReference type="InterPro" id="IPR036038">
    <property type="entry name" value="Aminotransferase-like"/>
</dbReference>
<evidence type="ECO:0000256" key="5">
    <source>
        <dbReference type="RuleBase" id="RU004516"/>
    </source>
</evidence>
<dbReference type="Gene3D" id="3.20.10.10">
    <property type="entry name" value="D-amino Acid Aminotransferase, subunit A, domain 2"/>
    <property type="match status" value="1"/>
</dbReference>
<protein>
    <submittedName>
        <fullName evidence="7 10">Aminodeoxychorismate lyase</fullName>
        <ecNumber evidence="7 10">4.1.3.38</ecNumber>
    </submittedName>
    <submittedName>
        <fullName evidence="9">Aminotransferase class IV</fullName>
    </submittedName>
    <submittedName>
        <fullName evidence="6">Putative aminodeoxychorismate lyase</fullName>
    </submittedName>
</protein>
<dbReference type="EMBL" id="LK933005">
    <property type="protein sequence ID" value="CDT21216.1"/>
    <property type="molecule type" value="Genomic_DNA"/>
</dbReference>
<dbReference type="EC" id="4.1.3.38" evidence="7 10"/>
<dbReference type="GO" id="GO:0008652">
    <property type="term" value="P:amino acid biosynthetic process"/>
    <property type="evidence" value="ECO:0007669"/>
    <property type="project" value="UniProtKB-ARBA"/>
</dbReference>
<dbReference type="Gene3D" id="3.30.470.10">
    <property type="match status" value="1"/>
</dbReference>
<dbReference type="Proteomes" id="UP000878956">
    <property type="component" value="Unassembled WGS sequence"/>
</dbReference>
<evidence type="ECO:0000313" key="12">
    <source>
        <dbReference type="Proteomes" id="UP000189137"/>
    </source>
</evidence>
<dbReference type="RefSeq" id="WP_003438634.1">
    <property type="nucleotide sequence ID" value="NZ_AP031492.1"/>
</dbReference>
<evidence type="ECO:0000313" key="8">
    <source>
        <dbReference type="EMBL" id="CDT21216.1"/>
    </source>
</evidence>
<dbReference type="EMBL" id="LK932511">
    <property type="protein sequence ID" value="CDS86891.1"/>
    <property type="molecule type" value="Genomic_DNA"/>
</dbReference>
<evidence type="ECO:0000256" key="3">
    <source>
        <dbReference type="ARBA" id="ARBA00022898"/>
    </source>
</evidence>
<comment type="similarity">
    <text evidence="2 4">Belongs to the class-IV pyridoxal-phosphate-dependent aminotransferase family.</text>
</comment>
<accession>A0A031WGU0</accession>
<reference evidence="9" key="4">
    <citation type="submission" date="2021-06" db="EMBL/GenBank/DDBJ databases">
        <authorList>
            <consortium name="NCBI Pathogen Detection Project"/>
        </authorList>
    </citation>
    <scope>NUCLEOTIDE SEQUENCE</scope>
    <source>
        <strain evidence="9">HN1000</strain>
    </source>
</reference>
<dbReference type="PATRIC" id="fig|1496.897.peg.1930"/>
<dbReference type="OMA" id="LRMEIPM"/>
<dbReference type="PANTHER" id="PTHR42743">
    <property type="entry name" value="AMINO-ACID AMINOTRANSFERASE"/>
    <property type="match status" value="1"/>
</dbReference>
<comment type="cofactor">
    <cofactor evidence="1 5">
        <name>pyridoxal 5'-phosphate</name>
        <dbReference type="ChEBI" id="CHEBI:597326"/>
    </cofactor>
</comment>
<evidence type="ECO:0000256" key="4">
    <source>
        <dbReference type="RuleBase" id="RU004106"/>
    </source>
</evidence>
<evidence type="ECO:0000313" key="10">
    <source>
        <dbReference type="EMBL" id="SJR84599.1"/>
    </source>
</evidence>
<keyword evidence="9" id="KW-0032">Aminotransferase</keyword>
<dbReference type="Proteomes" id="UP000372533">
    <property type="component" value="Unassembled WGS sequence"/>
</dbReference>
<dbReference type="InterPro" id="IPR001544">
    <property type="entry name" value="Aminotrans_IV"/>
</dbReference>
<evidence type="ECO:0000313" key="11">
    <source>
        <dbReference type="EMBL" id="VHX96904.1"/>
    </source>
</evidence>
<dbReference type="GO" id="GO:0008483">
    <property type="term" value="F:transaminase activity"/>
    <property type="evidence" value="ECO:0007669"/>
    <property type="project" value="UniProtKB-KW"/>
</dbReference>
<keyword evidence="9" id="KW-0808">Transferase</keyword>
<dbReference type="SUPFAM" id="SSF56752">
    <property type="entry name" value="D-aminoacid aminotransferase-like PLP-dependent enzymes"/>
    <property type="match status" value="1"/>
</dbReference>
<dbReference type="GO" id="GO:0005829">
    <property type="term" value="C:cytosol"/>
    <property type="evidence" value="ECO:0007669"/>
    <property type="project" value="TreeGrafter"/>
</dbReference>
<evidence type="ECO:0000256" key="1">
    <source>
        <dbReference type="ARBA" id="ARBA00001933"/>
    </source>
</evidence>
<evidence type="ECO:0000313" key="7">
    <source>
        <dbReference type="EMBL" id="CDS86891.1"/>
    </source>
</evidence>
<name>A0A031WGU0_CLODI</name>
<evidence type="ECO:0000313" key="6">
    <source>
        <dbReference type="EMBL" id="CDS86438.1"/>
    </source>
</evidence>
<dbReference type="GO" id="GO:0008696">
    <property type="term" value="F:4-amino-4-deoxychorismate lyase activity"/>
    <property type="evidence" value="ECO:0007669"/>
    <property type="project" value="UniProtKB-EC"/>
</dbReference>
<gene>
    <name evidence="7" type="primary">pabC</name>
    <name evidence="8" type="ORF">BN1095_340202</name>
    <name evidence="7" type="ORF">BN1096_580024</name>
    <name evidence="6" type="ORF">BN1097_560022</name>
    <name evidence="9" type="ORF">KRM00_000703</name>
    <name evidence="11" type="ORF">SAMEA1402366_00743</name>
    <name evidence="10" type="ORF">SAMEA3375112_00355</name>
</gene>
<dbReference type="Pfam" id="PF01063">
    <property type="entry name" value="Aminotran_4"/>
    <property type="match status" value="1"/>
</dbReference>
<dbReference type="KEGG" id="pdf:CD630DERM_14470"/>
<dbReference type="PANTHER" id="PTHR42743:SF11">
    <property type="entry name" value="AMINODEOXYCHORISMATE LYASE"/>
    <property type="match status" value="1"/>
</dbReference>
<dbReference type="FunFam" id="3.20.10.10:FF:000002">
    <property type="entry name" value="D-alanine aminotransferase"/>
    <property type="match status" value="1"/>
</dbReference>
<proteinExistence type="inferred from homology"/>
<dbReference type="EMBL" id="LK932394">
    <property type="protein sequence ID" value="CDS86438.1"/>
    <property type="molecule type" value="Genomic_DNA"/>
</dbReference>
<keyword evidence="3 5" id="KW-0663">Pyridoxal phosphate</keyword>
<evidence type="ECO:0000313" key="9">
    <source>
        <dbReference type="EMBL" id="HBH1541245.1"/>
    </source>
</evidence>
<dbReference type="GO" id="GO:0046394">
    <property type="term" value="P:carboxylic acid biosynthetic process"/>
    <property type="evidence" value="ECO:0007669"/>
    <property type="project" value="UniProtKB-ARBA"/>
</dbReference>
<reference evidence="9" key="3">
    <citation type="journal article" date="2018" name="Genome Biol.">
        <title>SKESA: strategic k-mer extension for scrupulous assemblies.</title>
        <authorList>
            <person name="Souvorov A."/>
            <person name="Agarwala R."/>
            <person name="Lipman D.J."/>
        </authorList>
    </citation>
    <scope>NUCLEOTIDE SEQUENCE</scope>
    <source>
        <strain evidence="9">HN1000</strain>
    </source>
</reference>
<reference evidence="10 12" key="2">
    <citation type="submission" date="2017-02" db="EMBL/GenBank/DDBJ databases">
        <authorList>
            <consortium name="Pathogen Informatics"/>
        </authorList>
    </citation>
    <scope>NUCLEOTIDE SEQUENCE [LARGE SCALE GENOMIC DNA]</scope>
    <source>
        <strain evidence="11">Tl291</strain>
        <strain evidence="13">tl291</strain>
        <strain evidence="10 12">VRECD0157</strain>
    </source>
</reference>
<dbReference type="EMBL" id="FUPS01000001">
    <property type="protein sequence ID" value="SJR84599.1"/>
    <property type="molecule type" value="Genomic_DNA"/>
</dbReference>
<sequence>MKNNVGFDSSLSKFGIGLFETIRVKNGIAVDLDIHIERMLSSINCLDLDINYKKDFLINEIVTYIKKENVINKALRITVFDEGYNISIRDIPYNQETYEKGFKLAISPIVRGNSLIHRHKTTNYFENIYTKNIANKTGYNDGIFLNSEGVILECSMSNIFFIKGERVYTPSDRLPILNGIIKKRIIEICDELHIELIENEINISEISSFDFVFVTNSLMGAIKVTEIDKIKFNKENVVFDKIVKLLE</sequence>
<keyword evidence="7" id="KW-0456">Lyase</keyword>